<keyword evidence="2" id="KW-1185">Reference proteome</keyword>
<dbReference type="AlphaFoldDB" id="A0A4D7K8S9"/>
<dbReference type="Proteomes" id="UP000298616">
    <property type="component" value="Chromosome"/>
</dbReference>
<evidence type="ECO:0000313" key="1">
    <source>
        <dbReference type="EMBL" id="QCK15688.1"/>
    </source>
</evidence>
<protein>
    <submittedName>
        <fullName evidence="1">Uncharacterized protein</fullName>
    </submittedName>
</protein>
<accession>A0A4D7K8S9</accession>
<dbReference type="KEGG" id="fpf:DCC35_13510"/>
<name>A0A4D7K8S9_9BACT</name>
<sequence length="112" mass="13276">MDYNGHTYWLSGNLHKLTGIEGIPPWLNIAFGYSANGMIHEFDNPEYYQGEPFPHLDRYRQFMFSLDIDLTKIHTNKKWLRGLFRALNLVKIPFPALEINRIDGLKFRPLYF</sequence>
<reference evidence="1 2" key="1">
    <citation type="submission" date="2018-04" db="EMBL/GenBank/DDBJ databases">
        <title>Complete genome uncultured novel isolate.</title>
        <authorList>
            <person name="Merlino G."/>
        </authorList>
    </citation>
    <scope>NUCLEOTIDE SEQUENCE [LARGE SCALE GENOMIC DNA]</scope>
    <source>
        <strain evidence="2">R1DC9</strain>
    </source>
</reference>
<evidence type="ECO:0000313" key="2">
    <source>
        <dbReference type="Proteomes" id="UP000298616"/>
    </source>
</evidence>
<gene>
    <name evidence="1" type="ORF">DCC35_13510</name>
</gene>
<dbReference type="RefSeq" id="WP_137091285.1">
    <property type="nucleotide sequence ID" value="NZ_CP028923.1"/>
</dbReference>
<dbReference type="EMBL" id="CP028923">
    <property type="protein sequence ID" value="QCK15688.1"/>
    <property type="molecule type" value="Genomic_DNA"/>
</dbReference>
<dbReference type="OrthoDB" id="9803535at2"/>
<proteinExistence type="predicted"/>
<organism evidence="1 2">
    <name type="scientific">Mangrovivirga cuniculi</name>
    <dbReference type="NCBI Taxonomy" id="2715131"/>
    <lineage>
        <taxon>Bacteria</taxon>
        <taxon>Pseudomonadati</taxon>
        <taxon>Bacteroidota</taxon>
        <taxon>Cytophagia</taxon>
        <taxon>Cytophagales</taxon>
        <taxon>Mangrovivirgaceae</taxon>
        <taxon>Mangrovivirga</taxon>
    </lineage>
</organism>